<evidence type="ECO:0000256" key="1">
    <source>
        <dbReference type="SAM" id="MobiDB-lite"/>
    </source>
</evidence>
<gene>
    <name evidence="2" type="ORF">GFL91_13885</name>
</gene>
<comment type="caution">
    <text evidence="2">The sequence shown here is derived from an EMBL/GenBank/DDBJ whole genome shotgun (WGS) entry which is preliminary data.</text>
</comment>
<protein>
    <recommendedName>
        <fullName evidence="4">SIR2-like domain-containing protein</fullName>
    </recommendedName>
</protein>
<feature type="region of interest" description="Disordered" evidence="1">
    <location>
        <begin position="1269"/>
        <end position="1288"/>
    </location>
</feature>
<evidence type="ECO:0008006" key="4">
    <source>
        <dbReference type="Google" id="ProtNLM"/>
    </source>
</evidence>
<reference evidence="2" key="1">
    <citation type="submission" date="2019-10" db="EMBL/GenBank/DDBJ databases">
        <title>Rhizobium leguminosarum symbiovar viciae collection.</title>
        <authorList>
            <person name="Boivin S."/>
            <person name="Lepetit M."/>
        </authorList>
    </citation>
    <scope>NUCLEOTIDE SEQUENCE</scope>
    <source>
        <strain evidence="2">L143</strain>
    </source>
</reference>
<feature type="region of interest" description="Disordered" evidence="1">
    <location>
        <begin position="356"/>
        <end position="393"/>
    </location>
</feature>
<evidence type="ECO:0000313" key="3">
    <source>
        <dbReference type="Proteomes" id="UP000662259"/>
    </source>
</evidence>
<dbReference type="Pfam" id="PF13289">
    <property type="entry name" value="SIR2_2"/>
    <property type="match status" value="1"/>
</dbReference>
<dbReference type="InterPro" id="IPR029035">
    <property type="entry name" value="DHS-like_NAD/FAD-binding_dom"/>
</dbReference>
<sequence>MRFVAHGPSIPDDLLLARDRSEVVFFCGAGVSQARAGLSNFTQLARKVMDRLGPAGGSPARKLLDRATSLDPIQGIGSYVATDRIFSLLEREFDTADIHAAVAAALKPRDGADRSAHEVVLDLAGRKTGVVRLITTNFDRLFEDCDPNITSIGPAHLPDPKRAELNGVIHLHGRVDSAYMGSDEEGFVLSSGDFGRAYLADGWAARFIQSLLSRFSIVFLGYSADDPPVQYLLEALKGAPHAVGRMYAFQPGDSFVAASLWENKGVHAMAFDPADGYTAMWSTLEAWAQRANDIDGWHDAVLANATRGPAALQPHERGQVAHVLSSVEGVRRTVQLAEGGLPSAWLQVIDARERYRAPEKNSDSSEGGLDPFDRFGLDNDTPPPPPNPNEDEFSYITRPREIPQESWGGFDLQPMDSVLATGRSEIFYGDWAAQAGPLPTRIELLAVWLARVSHQSDAFAWAVRQRDLHPRAKTLLASALDHDAERFPEEIARGWRYLLRSWSDRRVSADQVALAISAEAKKLGWTDDLVRRLVDTRRPRLEVEPPFRAHAASGNEAVFSLKIEYPRPHVEMEIPADMLQGAVARIRESLEYAKSLEAEVRQSDWIYLPTTYEEDGQPLDVHGHGMVGLVLEMQRLTTRLAAGDPAAAHAEFLTWSRDDDGIFARLRIWAAGQPTVTTADEAASVLLELSDKAFWGSLHQRDLLMSIRCRWKDLPRPSRLEVERKLISTRFPWENTGRAEQYTDMALVERLRWLVANGVQFALDVNAKIAELSSRLGGNLPDIEDAVEDSQPRVFSVQSDTDASELAEIPIKDILSRADAAEGIDYRTHVHHEPFTGLVEKRPIRALAALSYEVRQGRIHAEGWSRFLRSEARGEDTARMLRLICARLAMFTTENLSQILYPVSDWMKRVADRKRAELPDTFKALWAKTLATAEEFSAADSERYSERNWADDGLNKPIGKLTQILLQDSRIAGKHPRNSGLDASWKTEMDTLLSLPGDLRRQALVFAAFHFAAFWYIDAKWAEAALTPSMISEGPDGDAFWDGFLWASKVPHPALLRRMVGPMVRRVSAGSRRKPITDSLADILLYSWVQWSEWKRPPFSDAQFREAIIEGGTAFGVQVLWNFGRRLQRGAVSRDKTVLFFREVWPLQKSLKSAEVSRALSSFLFKTGDLFPDLAALVLGRLVPCDNFDAYTLSPSETGGIIEKYPEALLDVLQRLLPADVSRWPYNMGDVLDQLGRIPRVSADGRLMQLRRAIGRPSLMRVVNDKTVELRAPDGGGPRPRDTAIGRR</sequence>
<proteinExistence type="predicted"/>
<dbReference type="RefSeq" id="WP_168276299.1">
    <property type="nucleotide sequence ID" value="NZ_WIEZ01000007.1"/>
</dbReference>
<organism evidence="2 3">
    <name type="scientific">Rhizobium leguminosarum bv. viciae</name>
    <dbReference type="NCBI Taxonomy" id="387"/>
    <lineage>
        <taxon>Bacteria</taxon>
        <taxon>Pseudomonadati</taxon>
        <taxon>Pseudomonadota</taxon>
        <taxon>Alphaproteobacteria</taxon>
        <taxon>Hyphomicrobiales</taxon>
        <taxon>Rhizobiaceae</taxon>
        <taxon>Rhizobium/Agrobacterium group</taxon>
        <taxon>Rhizobium</taxon>
    </lineage>
</organism>
<evidence type="ECO:0000313" key="2">
    <source>
        <dbReference type="EMBL" id="NKM46062.1"/>
    </source>
</evidence>
<dbReference type="EMBL" id="WIEZ01000007">
    <property type="protein sequence ID" value="NKM46062.1"/>
    <property type="molecule type" value="Genomic_DNA"/>
</dbReference>
<feature type="compositionally biased region" description="Basic and acidic residues" evidence="1">
    <location>
        <begin position="1279"/>
        <end position="1288"/>
    </location>
</feature>
<dbReference type="Proteomes" id="UP000662259">
    <property type="component" value="Unassembled WGS sequence"/>
</dbReference>
<name>A0A8I2KFQ9_RHILV</name>
<accession>A0A8I2KFQ9</accession>
<dbReference type="SUPFAM" id="SSF52467">
    <property type="entry name" value="DHS-like NAD/FAD-binding domain"/>
    <property type="match status" value="1"/>
</dbReference>